<keyword evidence="1 5" id="KW-0963">Cytoplasm</keyword>
<dbReference type="RefSeq" id="WP_027834364.1">
    <property type="nucleotide sequence ID" value="NZ_CP021330.1"/>
</dbReference>
<dbReference type="GO" id="GO:0004414">
    <property type="term" value="F:homoserine O-acetyltransferase activity"/>
    <property type="evidence" value="ECO:0007669"/>
    <property type="project" value="UniProtKB-UniRule"/>
</dbReference>
<evidence type="ECO:0000256" key="2">
    <source>
        <dbReference type="ARBA" id="ARBA00022605"/>
    </source>
</evidence>
<dbReference type="GO" id="GO:0019281">
    <property type="term" value="P:L-methionine biosynthetic process from homoserine via O-succinyl-L-homoserine and cystathionine"/>
    <property type="evidence" value="ECO:0007669"/>
    <property type="project" value="InterPro"/>
</dbReference>
<evidence type="ECO:0000256" key="1">
    <source>
        <dbReference type="ARBA" id="ARBA00022490"/>
    </source>
</evidence>
<protein>
    <recommendedName>
        <fullName evidence="5">Homoserine O-succinyltransferase</fullName>
        <shortName evidence="5">HST</shortName>
        <ecNumber evidence="5">2.3.1.46</ecNumber>
    </recommendedName>
    <alternativeName>
        <fullName evidence="5">Homoserine transsuccinylase</fullName>
        <shortName evidence="5">HTS</shortName>
    </alternativeName>
</protein>
<dbReference type="SUPFAM" id="SSF52317">
    <property type="entry name" value="Class I glutamine amidotransferase-like"/>
    <property type="match status" value="1"/>
</dbReference>
<organism evidence="7 8">
    <name type="scientific">Maritalea myrionectae</name>
    <dbReference type="NCBI Taxonomy" id="454601"/>
    <lineage>
        <taxon>Bacteria</taxon>
        <taxon>Pseudomonadati</taxon>
        <taxon>Pseudomonadota</taxon>
        <taxon>Alphaproteobacteria</taxon>
        <taxon>Hyphomicrobiales</taxon>
        <taxon>Devosiaceae</taxon>
        <taxon>Maritalea</taxon>
    </lineage>
</organism>
<dbReference type="InterPro" id="IPR005697">
    <property type="entry name" value="HST_MetA"/>
</dbReference>
<dbReference type="PIRSF" id="PIRSF000450">
    <property type="entry name" value="H_ser_succinyltr"/>
    <property type="match status" value="1"/>
</dbReference>
<dbReference type="Pfam" id="PF04204">
    <property type="entry name" value="HTS"/>
    <property type="match status" value="1"/>
</dbReference>
<feature type="active site" description="Proton acceptor" evidence="5">
    <location>
        <position position="233"/>
    </location>
</feature>
<dbReference type="CDD" id="cd03131">
    <property type="entry name" value="GATase1_HTS"/>
    <property type="match status" value="1"/>
</dbReference>
<keyword evidence="4 5" id="KW-0012">Acyltransferase</keyword>
<dbReference type="KEGG" id="mmyr:MXMO3_01522"/>
<accession>A0A2R4MDG3</accession>
<comment type="catalytic activity">
    <reaction evidence="5">
        <text>L-homoserine + succinyl-CoA = O-succinyl-L-homoserine + CoA</text>
        <dbReference type="Rhea" id="RHEA:22008"/>
        <dbReference type="ChEBI" id="CHEBI:57287"/>
        <dbReference type="ChEBI" id="CHEBI:57292"/>
        <dbReference type="ChEBI" id="CHEBI:57476"/>
        <dbReference type="ChEBI" id="CHEBI:57661"/>
        <dbReference type="EC" id="2.3.1.46"/>
    </reaction>
</comment>
<comment type="caution">
    <text evidence="5">Lacks conserved residue(s) required for the propagation of feature annotation.</text>
</comment>
<evidence type="ECO:0000256" key="6">
    <source>
        <dbReference type="PIRSR" id="PIRSR000450-1"/>
    </source>
</evidence>
<comment type="pathway">
    <text evidence="5">Amino-acid biosynthesis; L-methionine biosynthesis via de novo pathway; O-succinyl-L-homoserine from L-homoserine: step 1/1.</text>
</comment>
<dbReference type="EMBL" id="CP021330">
    <property type="protein sequence ID" value="AVX04052.1"/>
    <property type="molecule type" value="Genomic_DNA"/>
</dbReference>
<comment type="similarity">
    <text evidence="5">Belongs to the MetA family.</text>
</comment>
<dbReference type="AlphaFoldDB" id="A0A2R4MDG3"/>
<dbReference type="UniPathway" id="UPA00051">
    <property type="reaction ID" value="UER00075"/>
</dbReference>
<feature type="site" description="Important for acyl-CoA specificity" evidence="5">
    <location>
        <position position="111"/>
    </location>
</feature>
<feature type="site" description="Important for substrate specificity" evidence="5">
    <location>
        <position position="192"/>
    </location>
</feature>
<feature type="binding site" evidence="5">
    <location>
        <position position="163"/>
    </location>
    <ligand>
        <name>substrate</name>
    </ligand>
</feature>
<evidence type="ECO:0000256" key="3">
    <source>
        <dbReference type="ARBA" id="ARBA00022679"/>
    </source>
</evidence>
<dbReference type="PANTHER" id="PTHR20919">
    <property type="entry name" value="HOMOSERINE O-SUCCINYLTRANSFERASE"/>
    <property type="match status" value="1"/>
</dbReference>
<feature type="active site" evidence="5">
    <location>
        <position position="235"/>
    </location>
</feature>
<dbReference type="Gene3D" id="3.40.50.880">
    <property type="match status" value="1"/>
</dbReference>
<reference evidence="7 8" key="1">
    <citation type="submission" date="2017-05" db="EMBL/GenBank/DDBJ databases">
        <title>Genome Analysis of Maritalea myrionectae HL2708#5.</title>
        <authorList>
            <consortium name="Cotde Inc.-PKNU"/>
            <person name="Jang D."/>
            <person name="Oh H.-M."/>
        </authorList>
    </citation>
    <scope>NUCLEOTIDE SEQUENCE [LARGE SCALE GENOMIC DNA]</scope>
    <source>
        <strain evidence="7 8">HL2708#5</strain>
    </source>
</reference>
<dbReference type="Proteomes" id="UP000258927">
    <property type="component" value="Chromosome"/>
</dbReference>
<name>A0A2R4MDG3_9HYPH</name>
<dbReference type="InterPro" id="IPR029062">
    <property type="entry name" value="Class_I_gatase-like"/>
</dbReference>
<dbReference type="EC" id="2.3.1.46" evidence="5"/>
<evidence type="ECO:0000313" key="8">
    <source>
        <dbReference type="Proteomes" id="UP000258927"/>
    </source>
</evidence>
<dbReference type="HAMAP" id="MF_00295">
    <property type="entry name" value="MetA_acyltransf"/>
    <property type="match status" value="1"/>
</dbReference>
<dbReference type="GO" id="GO:0008899">
    <property type="term" value="F:homoserine O-succinyltransferase activity"/>
    <property type="evidence" value="ECO:0007669"/>
    <property type="project" value="UniProtKB-EC"/>
</dbReference>
<dbReference type="NCBIfam" id="TIGR01001">
    <property type="entry name" value="metA"/>
    <property type="match status" value="1"/>
</dbReference>
<evidence type="ECO:0000256" key="5">
    <source>
        <dbReference type="HAMAP-Rule" id="MF_00295"/>
    </source>
</evidence>
<comment type="subcellular location">
    <subcellularLocation>
        <location evidence="5">Cytoplasm</location>
    </subcellularLocation>
</comment>
<evidence type="ECO:0000256" key="4">
    <source>
        <dbReference type="ARBA" id="ARBA00023315"/>
    </source>
</evidence>
<comment type="function">
    <text evidence="5">Transfers a succinyl group from succinyl-CoA to L-homoserine, forming succinyl-L-homoserine.</text>
</comment>
<keyword evidence="3 5" id="KW-0808">Transferase</keyword>
<gene>
    <name evidence="5" type="primary">metAS</name>
    <name evidence="7" type="ORF">MXMO3_01522</name>
</gene>
<feature type="binding site" evidence="5">
    <location>
        <position position="247"/>
    </location>
    <ligand>
        <name>substrate</name>
    </ligand>
</feature>
<keyword evidence="5" id="KW-0486">Methionine biosynthesis</keyword>
<proteinExistence type="inferred from homology"/>
<sequence>MPIKIPNHLPARQILENEGIMVMDETRAATQDIRPLQIGLLNLMPNKERTETQFARLIGATPLQVDLTLVRISNHQSKNVAQDHLEAFYQTWDEVKDRKFDGFIVTGAPIAHLDFKDVGYWDEMVDIMNWTRTNVHTTMFVCWGAQAALHHFHHVQRFRRPKKAFGIYRHQAATHASPYLLGFSDDFAIPVSRINDIDHASVPNDLEVLINSKEVGLCLLNDPKYRQLFMLNHLEYDHKSLVEEYLRDKEAGLDTPPPVNTFPNDDITQEPLNRWRSHAYLLFGNWINQMYQTTEYDLNKIGTK</sequence>
<feature type="active site" description="Acyl-thioester intermediate" evidence="5 6">
    <location>
        <position position="142"/>
    </location>
</feature>
<dbReference type="InterPro" id="IPR033752">
    <property type="entry name" value="MetA_family"/>
</dbReference>
<evidence type="ECO:0000313" key="7">
    <source>
        <dbReference type="EMBL" id="AVX04052.1"/>
    </source>
</evidence>
<feature type="binding site" evidence="5">
    <location>
        <position position="192"/>
    </location>
    <ligand>
        <name>substrate</name>
    </ligand>
</feature>
<dbReference type="STRING" id="1122213.GCA_000423365_01269"/>
<keyword evidence="8" id="KW-1185">Reference proteome</keyword>
<keyword evidence="2 5" id="KW-0028">Amino-acid biosynthesis</keyword>
<dbReference type="PANTHER" id="PTHR20919:SF0">
    <property type="entry name" value="HOMOSERINE O-SUCCINYLTRANSFERASE"/>
    <property type="match status" value="1"/>
</dbReference>
<dbReference type="GO" id="GO:0005737">
    <property type="term" value="C:cytoplasm"/>
    <property type="evidence" value="ECO:0007669"/>
    <property type="project" value="UniProtKB-SubCell"/>
</dbReference>